<proteinExistence type="predicted"/>
<evidence type="ECO:0000313" key="3">
    <source>
        <dbReference type="Proteomes" id="UP000029868"/>
    </source>
</evidence>
<dbReference type="Proteomes" id="UP000029868">
    <property type="component" value="Unassembled WGS sequence"/>
</dbReference>
<sequence length="163" mass="18562">MKSWLKQIAIFGVIFLIMSFAVDTWRTKDIDRQALPELQGLTINNQTIDLKALSFEQPVLVYFWGTWCPVCSVVSPSVDTISQYYPTYSIAMQSGDNETLQAYMNSEEYQFQVINDNDNAIAKSLGVQVTPLVMVIDQGELVNFTTGYVSLLGLWWRIAWASW</sequence>
<dbReference type="GO" id="GO:0016209">
    <property type="term" value="F:antioxidant activity"/>
    <property type="evidence" value="ECO:0007669"/>
    <property type="project" value="InterPro"/>
</dbReference>
<evidence type="ECO:0000259" key="1">
    <source>
        <dbReference type="Pfam" id="PF00578"/>
    </source>
</evidence>
<dbReference type="InterPro" id="IPR050553">
    <property type="entry name" value="Thioredoxin_ResA/DsbE_sf"/>
</dbReference>
<dbReference type="PANTHER" id="PTHR42852:SF17">
    <property type="entry name" value="THIOREDOXIN-LIKE PROTEIN HI_1115"/>
    <property type="match status" value="1"/>
</dbReference>
<feature type="domain" description="Alkyl hydroperoxide reductase subunit C/ Thiol specific antioxidant" evidence="1">
    <location>
        <begin position="33"/>
        <end position="139"/>
    </location>
</feature>
<protein>
    <submittedName>
        <fullName evidence="2">Alkyl hydroperoxide reductase/ Thiol specific antioxidant/ Mal allergen</fullName>
    </submittedName>
</protein>
<dbReference type="Gene3D" id="3.40.30.10">
    <property type="entry name" value="Glutaredoxin"/>
    <property type="match status" value="1"/>
</dbReference>
<dbReference type="Pfam" id="PF00578">
    <property type="entry name" value="AhpC-TSA"/>
    <property type="match status" value="1"/>
</dbReference>
<comment type="caution">
    <text evidence="2">The sequence shown here is derived from an EMBL/GenBank/DDBJ whole genome shotgun (WGS) entry which is preliminary data.</text>
</comment>
<accession>A0A099KMR7</accession>
<dbReference type="InterPro" id="IPR036249">
    <property type="entry name" value="Thioredoxin-like_sf"/>
</dbReference>
<dbReference type="EMBL" id="JQEC01000044">
    <property type="protein sequence ID" value="KGJ90953.1"/>
    <property type="molecule type" value="Genomic_DNA"/>
</dbReference>
<dbReference type="PATRIC" id="fig|28229.3.peg.3280"/>
<dbReference type="PANTHER" id="PTHR42852">
    <property type="entry name" value="THIOL:DISULFIDE INTERCHANGE PROTEIN DSBE"/>
    <property type="match status" value="1"/>
</dbReference>
<dbReference type="SUPFAM" id="SSF52833">
    <property type="entry name" value="Thioredoxin-like"/>
    <property type="match status" value="1"/>
</dbReference>
<name>A0A099KMR7_COLPS</name>
<dbReference type="AlphaFoldDB" id="A0A099KMR7"/>
<dbReference type="InterPro" id="IPR000866">
    <property type="entry name" value="AhpC/TSA"/>
</dbReference>
<dbReference type="GO" id="GO:0016491">
    <property type="term" value="F:oxidoreductase activity"/>
    <property type="evidence" value="ECO:0007669"/>
    <property type="project" value="InterPro"/>
</dbReference>
<evidence type="ECO:0000313" key="2">
    <source>
        <dbReference type="EMBL" id="KGJ90953.1"/>
    </source>
</evidence>
<dbReference type="RefSeq" id="WP_033083265.1">
    <property type="nucleotide sequence ID" value="NZ_JQEC01000044.1"/>
</dbReference>
<organism evidence="2 3">
    <name type="scientific">Colwellia psychrerythraea</name>
    <name type="common">Vibrio psychroerythus</name>
    <dbReference type="NCBI Taxonomy" id="28229"/>
    <lineage>
        <taxon>Bacteria</taxon>
        <taxon>Pseudomonadati</taxon>
        <taxon>Pseudomonadota</taxon>
        <taxon>Gammaproteobacteria</taxon>
        <taxon>Alteromonadales</taxon>
        <taxon>Colwelliaceae</taxon>
        <taxon>Colwellia</taxon>
    </lineage>
</organism>
<dbReference type="OrthoDB" id="9796554at2"/>
<reference evidence="2 3" key="1">
    <citation type="submission" date="2014-08" db="EMBL/GenBank/DDBJ databases">
        <title>Genomic and Phenotypic Diversity of Colwellia psychrerythraea strains from Disparate Marine Basins.</title>
        <authorList>
            <person name="Techtmann S.M."/>
            <person name="Stelling S.C."/>
            <person name="Utturkar S.M."/>
            <person name="Alshibli N."/>
            <person name="Harris A."/>
            <person name="Brown S.D."/>
            <person name="Hazen T.C."/>
        </authorList>
    </citation>
    <scope>NUCLEOTIDE SEQUENCE [LARGE SCALE GENOMIC DNA]</scope>
    <source>
        <strain evidence="2 3">GAB14E</strain>
    </source>
</reference>
<gene>
    <name evidence="2" type="ORF">GAB14E_0617</name>
</gene>
<dbReference type="CDD" id="cd03011">
    <property type="entry name" value="TlpA_like_ScsD_MtbDsbE"/>
    <property type="match status" value="1"/>
</dbReference>